<name>A0A3N4N9J5_9FLAO</name>
<keyword evidence="3" id="KW-1185">Reference proteome</keyword>
<feature type="transmembrane region" description="Helical" evidence="1">
    <location>
        <begin position="157"/>
        <end position="178"/>
    </location>
</feature>
<comment type="caution">
    <text evidence="2">The sequence shown here is derived from an EMBL/GenBank/DDBJ whole genome shotgun (WGS) entry which is preliminary data.</text>
</comment>
<accession>A0A3N4N9J5</accession>
<reference evidence="2 3" key="1">
    <citation type="submission" date="2018-11" db="EMBL/GenBank/DDBJ databases">
        <title>Aureibaculum marinum gen. nov., sp. nov., a member of the family Flavobacteriaceae isolated from the Bohai Sea.</title>
        <authorList>
            <person name="Ji X."/>
        </authorList>
    </citation>
    <scope>NUCLEOTIDE SEQUENCE [LARGE SCALE GENOMIC DNA]</scope>
    <source>
        <strain evidence="2 3">BH-SD17</strain>
    </source>
</reference>
<feature type="transmembrane region" description="Helical" evidence="1">
    <location>
        <begin position="184"/>
        <end position="204"/>
    </location>
</feature>
<keyword evidence="1" id="KW-0812">Transmembrane</keyword>
<dbReference type="RefSeq" id="WP_123899024.1">
    <property type="nucleotide sequence ID" value="NZ_RPFJ01000040.1"/>
</dbReference>
<protein>
    <submittedName>
        <fullName evidence="2">Uncharacterized protein</fullName>
    </submittedName>
</protein>
<feature type="transmembrane region" description="Helical" evidence="1">
    <location>
        <begin position="216"/>
        <end position="234"/>
    </location>
</feature>
<dbReference type="EMBL" id="RPFJ01000040">
    <property type="protein sequence ID" value="RPD93042.1"/>
    <property type="molecule type" value="Genomic_DNA"/>
</dbReference>
<organism evidence="2 3">
    <name type="scientific">Aureibaculum marinum</name>
    <dbReference type="NCBI Taxonomy" id="2487930"/>
    <lineage>
        <taxon>Bacteria</taxon>
        <taxon>Pseudomonadati</taxon>
        <taxon>Bacteroidota</taxon>
        <taxon>Flavobacteriia</taxon>
        <taxon>Flavobacteriales</taxon>
        <taxon>Flavobacteriaceae</taxon>
        <taxon>Aureibaculum</taxon>
    </lineage>
</organism>
<feature type="transmembrane region" description="Helical" evidence="1">
    <location>
        <begin position="270"/>
        <end position="288"/>
    </location>
</feature>
<keyword evidence="1" id="KW-0472">Membrane</keyword>
<evidence type="ECO:0000313" key="2">
    <source>
        <dbReference type="EMBL" id="RPD93042.1"/>
    </source>
</evidence>
<evidence type="ECO:0000313" key="3">
    <source>
        <dbReference type="Proteomes" id="UP000270856"/>
    </source>
</evidence>
<evidence type="ECO:0000256" key="1">
    <source>
        <dbReference type="SAM" id="Phobius"/>
    </source>
</evidence>
<dbReference type="Proteomes" id="UP000270856">
    <property type="component" value="Unassembled WGS sequence"/>
</dbReference>
<proteinExistence type="predicted"/>
<keyword evidence="1" id="KW-1133">Transmembrane helix</keyword>
<sequence length="361" mass="41996">MTEALKNYEKSIKKKHSFNFTPKFEQEIKTDLNEKVIIPIVVKTFEKLGWDLVYHDQKSAEAKRKGDWNRWTEKITVSFNYGKLKIKSSSLGNEFWDNGRNSKRVLLFIHAFYQTEKEFDKESLTKLEQEVEKSNDWDDYVIPESLPQPKNRKEPQFWIPIVGGIITALLLGYSLAYISINGRYVIGLFEIGVAFMMSFALIQLVKLSNYTLYKNLHYLLIGMVVITYVSNQYFQFRLVLTKNIYEAFSFWNFIQARFDAGLTIKSLNTGWIGLVLSWILQLLLTYFITTSRLATGLIAYQLEKVPIEVVDFACYHFIKDKTESQVRSELAKMGWTKKEDQDDVFESIGAMQGASELNRMG</sequence>
<dbReference type="AlphaFoldDB" id="A0A3N4N9J5"/>
<gene>
    <name evidence="2" type="ORF">EGM88_13915</name>
</gene>
<dbReference type="OrthoDB" id="9778341at2"/>